<dbReference type="PANTHER" id="PTHR24412:SF441">
    <property type="entry name" value="KELCH-LIKE PROTEIN 28"/>
    <property type="match status" value="1"/>
</dbReference>
<dbReference type="AlphaFoldDB" id="A0A7G7BR24"/>
<reference evidence="6" key="1">
    <citation type="submission" date="2019-10" db="EMBL/GenBank/DDBJ databases">
        <title>Antimicrobial potential of Antarctic Bacteria.</title>
        <authorList>
            <person name="Benaud N."/>
            <person name="Edwards R.J."/>
            <person name="Ferrari B.C."/>
        </authorList>
    </citation>
    <scope>NUCLEOTIDE SEQUENCE [LARGE SCALE GENOMIC DNA]</scope>
    <source>
        <strain evidence="6">NBSH44</strain>
    </source>
</reference>
<dbReference type="Proteomes" id="UP000515307">
    <property type="component" value="Chromosome"/>
</dbReference>
<dbReference type="InterPro" id="IPR058502">
    <property type="entry name" value="PLL-like_beta-prop"/>
</dbReference>
<evidence type="ECO:0000256" key="1">
    <source>
        <dbReference type="ARBA" id="ARBA00022441"/>
    </source>
</evidence>
<keyword evidence="6" id="KW-1185">Reference proteome</keyword>
<accession>A0A7G7BR24</accession>
<dbReference type="Pfam" id="PF26607">
    <property type="entry name" value="DUF8189"/>
    <property type="match status" value="1"/>
</dbReference>
<keyword evidence="1" id="KW-0880">Kelch repeat</keyword>
<organism evidence="5 6">
    <name type="scientific">Streptomyces finlayi</name>
    <dbReference type="NCBI Taxonomy" id="67296"/>
    <lineage>
        <taxon>Bacteria</taxon>
        <taxon>Bacillati</taxon>
        <taxon>Actinomycetota</taxon>
        <taxon>Actinomycetes</taxon>
        <taxon>Kitasatosporales</taxon>
        <taxon>Streptomycetaceae</taxon>
        <taxon>Streptomyces</taxon>
    </lineage>
</organism>
<evidence type="ECO:0000259" key="4">
    <source>
        <dbReference type="Pfam" id="PF26607"/>
    </source>
</evidence>
<name>A0A7G7BR24_9ACTN</name>
<feature type="region of interest" description="Disordered" evidence="3">
    <location>
        <begin position="1"/>
        <end position="26"/>
    </location>
</feature>
<keyword evidence="2" id="KW-0677">Repeat</keyword>
<protein>
    <recommendedName>
        <fullName evidence="4">PLL-like beta propeller domain-containing protein</fullName>
    </recommendedName>
</protein>
<evidence type="ECO:0000256" key="3">
    <source>
        <dbReference type="SAM" id="MobiDB-lite"/>
    </source>
</evidence>
<evidence type="ECO:0000313" key="5">
    <source>
        <dbReference type="EMBL" id="QNE77789.1"/>
    </source>
</evidence>
<dbReference type="RefSeq" id="WP_185301251.1">
    <property type="nucleotide sequence ID" value="NZ_CP045702.1"/>
</dbReference>
<proteinExistence type="predicted"/>
<dbReference type="Gene3D" id="2.120.10.70">
    <property type="entry name" value="Fucose-specific lectin"/>
    <property type="match status" value="1"/>
</dbReference>
<dbReference type="EMBL" id="CP045702">
    <property type="protein sequence ID" value="QNE77789.1"/>
    <property type="molecule type" value="Genomic_DNA"/>
</dbReference>
<dbReference type="PANTHER" id="PTHR24412">
    <property type="entry name" value="KELCH PROTEIN"/>
    <property type="match status" value="1"/>
</dbReference>
<sequence length="465" mass="50521">MMTVENRQVGETVPGAGTQAQEPGPDGQHVLTMQTASGESVTVPLGWTEIPLTDDLYFPGAQVAVVTKWWGVEIHFNTAGCELFAKAAPAVTALVAEFLPLPIAIAAEATMALRADAVERMKDYGCKLVSPWPMPAMLLPISLAPREDTSLWWTVYGRDDTGRMAWNADEKFSAHHSGSNPALAEYNGKLYLVHRGFASPHDDLWWAVYDPEHGWGEDHRFPDHMTAAGPALAAFNGKLHCVHRGVGDDKRLFHTMFNGTSWSTDAPIDHMSTTGPALAVFNGRLHLVYKSGNNNQLWHATYDGAGWSKGTALPAHETSANPALTVYGGKLHLVHKSGNNTELWHAIYDGASWSKDTRLPAHESLEGPALAVLDNKLYCLHRGYGGSDDQLWFSSYNGSSWSTDQRLGDHRSGAGPAVVAYRDKNGTENQLLVVHRGYGARAAGTDTAEMEARIAQEEATPTTSA</sequence>
<evidence type="ECO:0000313" key="6">
    <source>
        <dbReference type="Proteomes" id="UP000515307"/>
    </source>
</evidence>
<dbReference type="KEGG" id="sfiy:F0344_27200"/>
<gene>
    <name evidence="5" type="ORF">F0344_27200</name>
</gene>
<evidence type="ECO:0000256" key="2">
    <source>
        <dbReference type="ARBA" id="ARBA00022737"/>
    </source>
</evidence>
<dbReference type="SUPFAM" id="SSF89372">
    <property type="entry name" value="Fucose-specific lectin"/>
    <property type="match status" value="1"/>
</dbReference>
<feature type="domain" description="PLL-like beta propeller" evidence="4">
    <location>
        <begin position="215"/>
        <end position="420"/>
    </location>
</feature>